<dbReference type="KEGG" id="sata:C5746_42995"/>
<keyword evidence="1" id="KW-0812">Transmembrane</keyword>
<dbReference type="AlphaFoldDB" id="A0A2Z5JQE1"/>
<feature type="transmembrane region" description="Helical" evidence="1">
    <location>
        <begin position="12"/>
        <end position="34"/>
    </location>
</feature>
<dbReference type="Proteomes" id="UP000252698">
    <property type="component" value="Chromosome"/>
</dbReference>
<keyword evidence="1" id="KW-1133">Transmembrane helix</keyword>
<protein>
    <submittedName>
        <fullName evidence="3">Uncharacterized protein</fullName>
    </submittedName>
</protein>
<organism evidence="3 4">
    <name type="scientific">Streptomyces atratus</name>
    <dbReference type="NCBI Taxonomy" id="1893"/>
    <lineage>
        <taxon>Bacteria</taxon>
        <taxon>Bacillati</taxon>
        <taxon>Actinomycetota</taxon>
        <taxon>Actinomycetes</taxon>
        <taxon>Kitasatosporales</taxon>
        <taxon>Streptomycetaceae</taxon>
        <taxon>Streptomyces</taxon>
    </lineage>
</organism>
<evidence type="ECO:0000313" key="3">
    <source>
        <dbReference type="EMBL" id="AXE82479.1"/>
    </source>
</evidence>
<reference evidence="3 4" key="1">
    <citation type="journal article" date="2018" name="Front. Microbiol.">
        <title>Genome Sequencing of Streptomyces atratus SCSIOZH16 and Activation Production of Nocardamine via Metabolic Engineering.</title>
        <authorList>
            <person name="Li Y."/>
            <person name="Zhang C."/>
            <person name="Liu C."/>
            <person name="Ju J."/>
            <person name="Ma J."/>
        </authorList>
    </citation>
    <scope>NUCLEOTIDE SEQUENCE [LARGE SCALE GENOMIC DNA]</scope>
    <source>
        <strain evidence="3 4">SCSIO_ZH16</strain>
    </source>
</reference>
<dbReference type="EMBL" id="CP027306">
    <property type="protein sequence ID" value="AXE82479.1"/>
    <property type="molecule type" value="Genomic_DNA"/>
</dbReference>
<evidence type="ECO:0000256" key="1">
    <source>
        <dbReference type="SAM" id="Phobius"/>
    </source>
</evidence>
<sequence>MLFRDHVGTWPGGLTVVLALHGSGTGTGAFFHAVRGRTCRRRPDRHDGGGILGLDGQAPAGFHPRTDHVLVTAAGPDEGSQKFLSG</sequence>
<keyword evidence="1" id="KW-0472">Membrane</keyword>
<dbReference type="KEGG" id="sata:C5746_00240"/>
<evidence type="ECO:0000313" key="4">
    <source>
        <dbReference type="Proteomes" id="UP000252698"/>
    </source>
</evidence>
<proteinExistence type="predicted"/>
<name>A0A2Z5JQE1_STRAR</name>
<evidence type="ECO:0000313" key="2">
    <source>
        <dbReference type="EMBL" id="AXE75688.1"/>
    </source>
</evidence>
<gene>
    <name evidence="2" type="ORF">C5746_00240</name>
    <name evidence="3" type="ORF">C5746_42995</name>
</gene>
<dbReference type="EMBL" id="CP027306">
    <property type="protein sequence ID" value="AXE75688.1"/>
    <property type="molecule type" value="Genomic_DNA"/>
</dbReference>
<accession>A0A2Z5JQE1</accession>